<feature type="domain" description="FIIND" evidence="6">
    <location>
        <begin position="145"/>
        <end position="428"/>
    </location>
</feature>
<feature type="non-terminal residue" evidence="7">
    <location>
        <position position="1"/>
    </location>
</feature>
<feature type="compositionally biased region" description="Acidic residues" evidence="5">
    <location>
        <begin position="86"/>
        <end position="97"/>
    </location>
</feature>
<accession>A0AAD3RKS7</accession>
<sequence length="439" mass="49483">MNLDESEDDTNLDESEDDTNLDESEDDTNLDESEDDTNRDESEDDMNPHESEDDMNPHVSEDQKKLDVSEDDTNPDESEDQKKLDESEDDTNPDESEDQKKLDESEDDTNPDVSEDQKKLDESEDDTLVPMFEVDTNLSVSDDNTEPMKPPTIITPKLQTESAQLSYRFRCPGPGAFQCKSTGLVFVVDQEAELLYRMVQWDESLLQSAGKTPAGPLFNIQCPEAAVCELHLPHCETNETLLYEGLLSVVHVTDDGMSILEPLKITDTHVIIKVPHLSSFGLVWSLNMLWNLWSNRKPVSSQVLLFLQPSNPNAQKQNLNVHLLPSYITLEMVKAKLDNCVYICAPSNYKLITNQSYTAHCGEACKIQPKRAEFDLDLGPNYHPTFEIRLPTNIEEATITVRDQTNTDVWEHEVYLSGPRRETPQGSVPSVGSIPSMDS</sequence>
<reference evidence="7" key="1">
    <citation type="submission" date="2022-08" db="EMBL/GenBank/DDBJ databases">
        <title>Genome sequencing of akame (Lates japonicus).</title>
        <authorList>
            <person name="Hashiguchi Y."/>
            <person name="Takahashi H."/>
        </authorList>
    </citation>
    <scope>NUCLEOTIDE SEQUENCE</scope>
    <source>
        <strain evidence="7">Kochi</strain>
    </source>
</reference>
<evidence type="ECO:0000256" key="2">
    <source>
        <dbReference type="ARBA" id="ARBA00022490"/>
    </source>
</evidence>
<dbReference type="GO" id="GO:0005829">
    <property type="term" value="C:cytosol"/>
    <property type="evidence" value="ECO:0007669"/>
    <property type="project" value="UniProtKB-SubCell"/>
</dbReference>
<keyword evidence="3" id="KW-0399">Innate immunity</keyword>
<evidence type="ECO:0000256" key="1">
    <source>
        <dbReference type="ARBA" id="ARBA00004514"/>
    </source>
</evidence>
<dbReference type="Pfam" id="PF13553">
    <property type="entry name" value="FIIND"/>
    <property type="match status" value="1"/>
</dbReference>
<evidence type="ECO:0000313" key="7">
    <source>
        <dbReference type="EMBL" id="GLD72106.1"/>
    </source>
</evidence>
<dbReference type="PANTHER" id="PTHR46985:SF2">
    <property type="entry name" value="APOPTOSIS-ASSOCIATED SPECK-LIKE PROTEIN CONTAINING A CARD"/>
    <property type="match status" value="1"/>
</dbReference>
<dbReference type="PANTHER" id="PTHR46985">
    <property type="entry name" value="NACHT, LRR AND PYD DOMAINS-CONTAINING PROTEIN 1"/>
    <property type="match status" value="1"/>
</dbReference>
<dbReference type="InterPro" id="IPR025307">
    <property type="entry name" value="FIIND_dom"/>
</dbReference>
<name>A0AAD3RKS7_LATJO</name>
<feature type="compositionally biased region" description="Basic and acidic residues" evidence="5">
    <location>
        <begin position="46"/>
        <end position="68"/>
    </location>
</feature>
<protein>
    <submittedName>
        <fullName evidence="7">NACHT, LRR and PYD domains-containing protein 1-like protein</fullName>
    </submittedName>
</protein>
<keyword evidence="2" id="KW-0963">Cytoplasm</keyword>
<feature type="region of interest" description="Disordered" evidence="5">
    <location>
        <begin position="417"/>
        <end position="439"/>
    </location>
</feature>
<feature type="compositionally biased region" description="Acidic residues" evidence="5">
    <location>
        <begin position="69"/>
        <end position="79"/>
    </location>
</feature>
<keyword evidence="4" id="KW-0391">Immunity</keyword>
<feature type="region of interest" description="Disordered" evidence="5">
    <location>
        <begin position="1"/>
        <end position="129"/>
    </location>
</feature>
<evidence type="ECO:0000256" key="4">
    <source>
        <dbReference type="ARBA" id="ARBA00022859"/>
    </source>
</evidence>
<gene>
    <name evidence="7" type="ORF">AKAME5_002343000</name>
</gene>
<comment type="caution">
    <text evidence="7">The sequence shown here is derived from an EMBL/GenBank/DDBJ whole genome shotgun (WGS) entry which is preliminary data.</text>
</comment>
<dbReference type="Proteomes" id="UP001279410">
    <property type="component" value="Unassembled WGS sequence"/>
</dbReference>
<feature type="compositionally biased region" description="Acidic residues" evidence="5">
    <location>
        <begin position="1"/>
        <end position="45"/>
    </location>
</feature>
<evidence type="ECO:0000313" key="8">
    <source>
        <dbReference type="Proteomes" id="UP001279410"/>
    </source>
</evidence>
<evidence type="ECO:0000256" key="3">
    <source>
        <dbReference type="ARBA" id="ARBA00022588"/>
    </source>
</evidence>
<organism evidence="7 8">
    <name type="scientific">Lates japonicus</name>
    <name type="common">Japanese lates</name>
    <dbReference type="NCBI Taxonomy" id="270547"/>
    <lineage>
        <taxon>Eukaryota</taxon>
        <taxon>Metazoa</taxon>
        <taxon>Chordata</taxon>
        <taxon>Craniata</taxon>
        <taxon>Vertebrata</taxon>
        <taxon>Euteleostomi</taxon>
        <taxon>Actinopterygii</taxon>
        <taxon>Neopterygii</taxon>
        <taxon>Teleostei</taxon>
        <taxon>Neoteleostei</taxon>
        <taxon>Acanthomorphata</taxon>
        <taxon>Carangaria</taxon>
        <taxon>Carangaria incertae sedis</taxon>
        <taxon>Centropomidae</taxon>
        <taxon>Lates</taxon>
    </lineage>
</organism>
<dbReference type="InterPro" id="IPR051249">
    <property type="entry name" value="NLRP_Inflammasome"/>
</dbReference>
<feature type="compositionally biased region" description="Acidic residues" evidence="5">
    <location>
        <begin position="104"/>
        <end position="114"/>
    </location>
</feature>
<proteinExistence type="predicted"/>
<dbReference type="GO" id="GO:0045087">
    <property type="term" value="P:innate immune response"/>
    <property type="evidence" value="ECO:0007669"/>
    <property type="project" value="UniProtKB-KW"/>
</dbReference>
<keyword evidence="8" id="KW-1185">Reference proteome</keyword>
<dbReference type="AlphaFoldDB" id="A0AAD3RKS7"/>
<comment type="subcellular location">
    <subcellularLocation>
        <location evidence="1">Cytoplasm</location>
        <location evidence="1">Cytosol</location>
    </subcellularLocation>
</comment>
<evidence type="ECO:0000256" key="5">
    <source>
        <dbReference type="SAM" id="MobiDB-lite"/>
    </source>
</evidence>
<dbReference type="PROSITE" id="PS51830">
    <property type="entry name" value="FIIND"/>
    <property type="match status" value="1"/>
</dbReference>
<evidence type="ECO:0000259" key="6">
    <source>
        <dbReference type="PROSITE" id="PS51830"/>
    </source>
</evidence>
<dbReference type="EMBL" id="BRZM01000865">
    <property type="protein sequence ID" value="GLD72106.1"/>
    <property type="molecule type" value="Genomic_DNA"/>
</dbReference>
<dbReference type="Pfam" id="PF23679">
    <property type="entry name" value="UPA-FIIND"/>
    <property type="match status" value="1"/>
</dbReference>